<feature type="domain" description="DUF6969" evidence="1">
    <location>
        <begin position="31"/>
        <end position="235"/>
    </location>
</feature>
<organism evidence="2 3">
    <name type="scientific">Limibacillus halophilus</name>
    <dbReference type="NCBI Taxonomy" id="1579333"/>
    <lineage>
        <taxon>Bacteria</taxon>
        <taxon>Pseudomonadati</taxon>
        <taxon>Pseudomonadota</taxon>
        <taxon>Alphaproteobacteria</taxon>
        <taxon>Rhodospirillales</taxon>
        <taxon>Rhodovibrionaceae</taxon>
        <taxon>Limibacillus</taxon>
    </lineage>
</organism>
<evidence type="ECO:0000313" key="3">
    <source>
        <dbReference type="Proteomes" id="UP000581135"/>
    </source>
</evidence>
<protein>
    <recommendedName>
        <fullName evidence="1">DUF6969 domain-containing protein</fullName>
    </recommendedName>
</protein>
<dbReference type="RefSeq" id="WP_221205938.1">
    <property type="nucleotide sequence ID" value="NZ_JACHXA010000011.1"/>
</dbReference>
<dbReference type="AlphaFoldDB" id="A0A839SXW9"/>
<keyword evidence="3" id="KW-1185">Reference proteome</keyword>
<dbReference type="EMBL" id="JACHXA010000011">
    <property type="protein sequence ID" value="MBB3066929.1"/>
    <property type="molecule type" value="Genomic_DNA"/>
</dbReference>
<evidence type="ECO:0000259" key="1">
    <source>
        <dbReference type="Pfam" id="PF22308"/>
    </source>
</evidence>
<dbReference type="Pfam" id="PF22308">
    <property type="entry name" value="DUF6969"/>
    <property type="match status" value="1"/>
</dbReference>
<gene>
    <name evidence="2" type="ORF">FHR98_003240</name>
</gene>
<reference evidence="2 3" key="1">
    <citation type="submission" date="2020-08" db="EMBL/GenBank/DDBJ databases">
        <title>Genomic Encyclopedia of Type Strains, Phase III (KMG-III): the genomes of soil and plant-associated and newly described type strains.</title>
        <authorList>
            <person name="Whitman W."/>
        </authorList>
    </citation>
    <scope>NUCLEOTIDE SEQUENCE [LARGE SCALE GENOMIC DNA]</scope>
    <source>
        <strain evidence="2 3">CECT 8803</strain>
    </source>
</reference>
<accession>A0A839SXW9</accession>
<comment type="caution">
    <text evidence="2">The sequence shown here is derived from an EMBL/GenBank/DDBJ whole genome shotgun (WGS) entry which is preliminary data.</text>
</comment>
<sequence>MRNVEIVSKAAVTATVDFDKLSEKELRRMAEAGHEVLNVHRVLAKTGDNVVGELLRDNGTFYEWDHYPPGDVYDSETHSQYYYHAHPFEERFDREHGHLHTFLRPKGMPKGIKPADVPGAKMPKDSNDKLSHLIAISMDSAGLPFRLFTTNRWVTGEVWYKADDVIAMLGYFEIDHTRPSWPVNRWITAFLQLYKPQISQLIRARDRFVQEWQLEHPGEDVYEDRNLEVTSIMDISVEGQIQAIGRALEKRNAA</sequence>
<dbReference type="InterPro" id="IPR054242">
    <property type="entry name" value="DUF6969"/>
</dbReference>
<name>A0A839SXW9_9PROT</name>
<dbReference type="Proteomes" id="UP000581135">
    <property type="component" value="Unassembled WGS sequence"/>
</dbReference>
<proteinExistence type="predicted"/>
<evidence type="ECO:0000313" key="2">
    <source>
        <dbReference type="EMBL" id="MBB3066929.1"/>
    </source>
</evidence>